<dbReference type="GO" id="GO:0003700">
    <property type="term" value="F:DNA-binding transcription factor activity"/>
    <property type="evidence" value="ECO:0007669"/>
    <property type="project" value="InterPro"/>
</dbReference>
<proteinExistence type="predicted"/>
<dbReference type="Proteomes" id="UP000561181">
    <property type="component" value="Unassembled WGS sequence"/>
</dbReference>
<dbReference type="InterPro" id="IPR018060">
    <property type="entry name" value="HTH_AraC"/>
</dbReference>
<feature type="domain" description="HTH araC/xylS-type" evidence="1">
    <location>
        <begin position="162"/>
        <end position="262"/>
    </location>
</feature>
<dbReference type="Gene3D" id="1.10.10.60">
    <property type="entry name" value="Homeodomain-like"/>
    <property type="match status" value="1"/>
</dbReference>
<accession>A0A848QJH9</accession>
<evidence type="ECO:0000259" key="1">
    <source>
        <dbReference type="PROSITE" id="PS01124"/>
    </source>
</evidence>
<sequence length="290" mass="32258">MTAACRVDARFHQPPPELERFFTTFCFGTVDADGIVEDAMQPEWGTLRFFPDTAPSIHAPDGGTLSSARFVASGPSSQITEYSMGSSRFWGIGLLPLGWATFVGTPANEMANRLVDGAVEPPFRAFAPLAEVLLDPDLAEDQQLAFLTDFFLSHAQRHGKEDPRITKVHDCLMAPDLPDVQTMADHCAMGGRTLERLCRRVFGFPPKLLIRRQRFMRSLSAFMLDPDASWSNTLDALYYDQSHFVRESHKFLGMTPSEYAVLEHPILAGFMRDRAQIKGSAAQTLDKPAT</sequence>
<protein>
    <submittedName>
        <fullName evidence="2">AraC family transcriptional regulator</fullName>
    </submittedName>
</protein>
<organism evidence="2 3">
    <name type="scientific">Pontixanthobacter rizhaonensis</name>
    <dbReference type="NCBI Taxonomy" id="2730337"/>
    <lineage>
        <taxon>Bacteria</taxon>
        <taxon>Pseudomonadati</taxon>
        <taxon>Pseudomonadota</taxon>
        <taxon>Alphaproteobacteria</taxon>
        <taxon>Sphingomonadales</taxon>
        <taxon>Erythrobacteraceae</taxon>
        <taxon>Pontixanthobacter</taxon>
    </lineage>
</organism>
<reference evidence="2 3" key="1">
    <citation type="submission" date="2020-04" db="EMBL/GenBank/DDBJ databases">
        <authorList>
            <person name="Liu A."/>
        </authorList>
    </citation>
    <scope>NUCLEOTIDE SEQUENCE [LARGE SCALE GENOMIC DNA]</scope>
    <source>
        <strain evidence="2 3">RZ02</strain>
    </source>
</reference>
<gene>
    <name evidence="2" type="ORF">HKD42_12090</name>
</gene>
<dbReference type="AlphaFoldDB" id="A0A848QJH9"/>
<dbReference type="SMART" id="SM00342">
    <property type="entry name" value="HTH_ARAC"/>
    <property type="match status" value="1"/>
</dbReference>
<dbReference type="RefSeq" id="WP_170013678.1">
    <property type="nucleotide sequence ID" value="NZ_JABCRE010000003.1"/>
</dbReference>
<dbReference type="Pfam" id="PF12833">
    <property type="entry name" value="HTH_18"/>
    <property type="match status" value="1"/>
</dbReference>
<evidence type="ECO:0000313" key="3">
    <source>
        <dbReference type="Proteomes" id="UP000561181"/>
    </source>
</evidence>
<name>A0A848QJH9_9SPHN</name>
<evidence type="ECO:0000313" key="2">
    <source>
        <dbReference type="EMBL" id="NMW32802.1"/>
    </source>
</evidence>
<dbReference type="PROSITE" id="PS01124">
    <property type="entry name" value="HTH_ARAC_FAMILY_2"/>
    <property type="match status" value="1"/>
</dbReference>
<keyword evidence="3" id="KW-1185">Reference proteome</keyword>
<dbReference type="GO" id="GO:0043565">
    <property type="term" value="F:sequence-specific DNA binding"/>
    <property type="evidence" value="ECO:0007669"/>
    <property type="project" value="InterPro"/>
</dbReference>
<dbReference type="EMBL" id="JABCRE010000003">
    <property type="protein sequence ID" value="NMW32802.1"/>
    <property type="molecule type" value="Genomic_DNA"/>
</dbReference>
<comment type="caution">
    <text evidence="2">The sequence shown here is derived from an EMBL/GenBank/DDBJ whole genome shotgun (WGS) entry which is preliminary data.</text>
</comment>